<dbReference type="KEGG" id="bhc:JFL75_01820"/>
<dbReference type="AlphaFoldDB" id="A0A7T8BAS1"/>
<evidence type="ECO:0000256" key="1">
    <source>
        <dbReference type="SAM" id="Phobius"/>
    </source>
</evidence>
<keyword evidence="1" id="KW-1133">Transmembrane helix</keyword>
<feature type="transmembrane region" description="Helical" evidence="1">
    <location>
        <begin position="12"/>
        <end position="32"/>
    </location>
</feature>
<keyword evidence="1" id="KW-0472">Membrane</keyword>
<feature type="transmembrane region" description="Helical" evidence="1">
    <location>
        <begin position="52"/>
        <end position="73"/>
    </location>
</feature>
<sequence>MDKKNQPFSAVKIFLLYIPASLVIILGFRMIFPDQAAPLPVFSFKWRLILGLIDFIKLFPALALSALVISFGLQRSPAEQFRSFSSQFLEIIKGHIITAIIATALYGLLFLLAYPLALDARSDMAFEGYLFRTSKERALEEADTESWPEAAQFLAICERIWPQSYETESLRIRVSIGLDELRLADGSGNAYGYEPRASLGIPEEWVPVDATEAYTMAQEAFSQERYYDAHWLATLAGRLARQGSAEQLRFSLLANEAWNAIASLEPNAREQYSYSLFHKKRDGYNALVSGDWIRAYYIFKELEGLTPQDPDVRNFLALSEDGVREIAFFIDEMDMAIGEILNGAIFSIPRTGTGGIPGGRLVIRFSSLSNFPDFSYVIGVEAIAFNRDGSMAFRVEAPYGKILPLRLDTMDERTRRTSTSNQLVLLMRTLDRDLETIQWGPEWTGPERPELSDTQMILNISYNDFLLSAKTHRGLESLSIRDLAAGAAGLGTRGHIPEVFQAEMLHRIAEPVILLPLAILVIIMGWRFRALRRPRYLGIPMLVIIPAVFAGMMAFLRYFSGSMGIWMILVMGFSAAMVVFCVFSLVLFVTALIILAGQHG</sequence>
<evidence type="ECO:0000313" key="3">
    <source>
        <dbReference type="Proteomes" id="UP000595917"/>
    </source>
</evidence>
<keyword evidence="1" id="KW-0812">Transmembrane</keyword>
<dbReference type="EMBL" id="CP067089">
    <property type="protein sequence ID" value="QQO09681.1"/>
    <property type="molecule type" value="Genomic_DNA"/>
</dbReference>
<dbReference type="Proteomes" id="UP000595917">
    <property type="component" value="Chromosome"/>
</dbReference>
<feature type="transmembrane region" description="Helical" evidence="1">
    <location>
        <begin position="565"/>
        <end position="595"/>
    </location>
</feature>
<feature type="transmembrane region" description="Helical" evidence="1">
    <location>
        <begin position="508"/>
        <end position="526"/>
    </location>
</feature>
<keyword evidence="3" id="KW-1185">Reference proteome</keyword>
<protein>
    <submittedName>
        <fullName evidence="2">Uncharacterized protein</fullName>
    </submittedName>
</protein>
<feature type="transmembrane region" description="Helical" evidence="1">
    <location>
        <begin position="538"/>
        <end position="559"/>
    </location>
</feature>
<proteinExistence type="predicted"/>
<organism evidence="2 3">
    <name type="scientific">Breznakiella homolactica</name>
    <dbReference type="NCBI Taxonomy" id="2798577"/>
    <lineage>
        <taxon>Bacteria</taxon>
        <taxon>Pseudomonadati</taxon>
        <taxon>Spirochaetota</taxon>
        <taxon>Spirochaetia</taxon>
        <taxon>Spirochaetales</taxon>
        <taxon>Breznakiellaceae</taxon>
        <taxon>Breznakiella</taxon>
    </lineage>
</organism>
<accession>A0A7T8BAS1</accession>
<name>A0A7T8BAS1_9SPIR</name>
<gene>
    <name evidence="2" type="ORF">JFL75_01820</name>
</gene>
<feature type="transmembrane region" description="Helical" evidence="1">
    <location>
        <begin position="94"/>
        <end position="117"/>
    </location>
</feature>
<evidence type="ECO:0000313" key="2">
    <source>
        <dbReference type="EMBL" id="QQO09681.1"/>
    </source>
</evidence>
<reference evidence="2" key="1">
    <citation type="submission" date="2021-01" db="EMBL/GenBank/DDBJ databases">
        <title>Description of Breznakiella homolactica.</title>
        <authorList>
            <person name="Song Y."/>
            <person name="Brune A."/>
        </authorList>
    </citation>
    <scope>NUCLEOTIDE SEQUENCE</scope>
    <source>
        <strain evidence="2">RmG30</strain>
    </source>
</reference>
<dbReference type="RefSeq" id="WP_215626984.1">
    <property type="nucleotide sequence ID" value="NZ_CP067089.2"/>
</dbReference>